<evidence type="ECO:0000313" key="5">
    <source>
        <dbReference type="EnsemblMetazoa" id="AMEC004682-PA"/>
    </source>
</evidence>
<keyword evidence="1" id="KW-0479">Metal-binding</keyword>
<dbReference type="InterPro" id="IPR002219">
    <property type="entry name" value="PKC_DAG/PE"/>
</dbReference>
<dbReference type="STRING" id="34690.A0A182TLV0"/>
<reference evidence="5" key="2">
    <citation type="submission" date="2020-05" db="UniProtKB">
        <authorList>
            <consortium name="EnsemblMetazoa"/>
        </authorList>
    </citation>
    <scope>IDENTIFICATION</scope>
    <source>
        <strain evidence="5">CM1001059</strain>
    </source>
</reference>
<keyword evidence="6" id="KW-1185">Reference proteome</keyword>
<feature type="region of interest" description="Disordered" evidence="3">
    <location>
        <begin position="1"/>
        <end position="28"/>
    </location>
</feature>
<dbReference type="SMART" id="SM00109">
    <property type="entry name" value="C1"/>
    <property type="match status" value="1"/>
</dbReference>
<dbReference type="GO" id="GO:0046872">
    <property type="term" value="F:metal ion binding"/>
    <property type="evidence" value="ECO:0007669"/>
    <property type="project" value="UniProtKB-KW"/>
</dbReference>
<proteinExistence type="predicted"/>
<sequence>MLYAGEGEARRPDEQQPSDIGSSRSDEKPLTMQYKGHEFLQISYHIPTTCDLPSCQKTLWHVFKSLPAYECKRCRFKLHKEHVDNNNPLAPCKLHHDPNHAREMLLLATSNEDQHRWPIGALEQQAKHGSGGTAVGHPALERIAKAIATVMARPGRQPRASNPTITALY</sequence>
<dbReference type="Proteomes" id="UP000075902">
    <property type="component" value="Unassembled WGS sequence"/>
</dbReference>
<dbReference type="SUPFAM" id="SSF57889">
    <property type="entry name" value="Cysteine-rich domain"/>
    <property type="match status" value="1"/>
</dbReference>
<dbReference type="EnsemblMetazoa" id="AMEC004682-RA">
    <property type="protein sequence ID" value="AMEC004682-PA"/>
    <property type="gene ID" value="AMEC004682"/>
</dbReference>
<dbReference type="VEuPathDB" id="VectorBase:AMEC004682"/>
<evidence type="ECO:0000259" key="4">
    <source>
        <dbReference type="SMART" id="SM00109"/>
    </source>
</evidence>
<evidence type="ECO:0000256" key="2">
    <source>
        <dbReference type="ARBA" id="ARBA00022833"/>
    </source>
</evidence>
<dbReference type="CDD" id="cd20813">
    <property type="entry name" value="C1_ROCK"/>
    <property type="match status" value="1"/>
</dbReference>
<evidence type="ECO:0000313" key="6">
    <source>
        <dbReference type="Proteomes" id="UP000075902"/>
    </source>
</evidence>
<organism evidence="5 6">
    <name type="scientific">Anopheles melas</name>
    <dbReference type="NCBI Taxonomy" id="34690"/>
    <lineage>
        <taxon>Eukaryota</taxon>
        <taxon>Metazoa</taxon>
        <taxon>Ecdysozoa</taxon>
        <taxon>Arthropoda</taxon>
        <taxon>Hexapoda</taxon>
        <taxon>Insecta</taxon>
        <taxon>Pterygota</taxon>
        <taxon>Neoptera</taxon>
        <taxon>Endopterygota</taxon>
        <taxon>Diptera</taxon>
        <taxon>Nematocera</taxon>
        <taxon>Culicoidea</taxon>
        <taxon>Culicidae</taxon>
        <taxon>Anophelinae</taxon>
        <taxon>Anopheles</taxon>
    </lineage>
</organism>
<evidence type="ECO:0000256" key="3">
    <source>
        <dbReference type="SAM" id="MobiDB-lite"/>
    </source>
</evidence>
<name>A0A182TLV0_9DIPT</name>
<dbReference type="AlphaFoldDB" id="A0A182TLV0"/>
<keyword evidence="2" id="KW-0862">Zinc</keyword>
<protein>
    <recommendedName>
        <fullName evidence="4">Phorbol-ester/DAG-type domain-containing protein</fullName>
    </recommendedName>
</protein>
<reference evidence="6" key="1">
    <citation type="submission" date="2014-01" db="EMBL/GenBank/DDBJ databases">
        <title>The Genome Sequence of Anopheles melas CM1001059_A (V2).</title>
        <authorList>
            <consortium name="The Broad Institute Genomics Platform"/>
            <person name="Neafsey D.E."/>
            <person name="Besansky N."/>
            <person name="Howell P."/>
            <person name="Walton C."/>
            <person name="Young S.K."/>
            <person name="Zeng Q."/>
            <person name="Gargeya S."/>
            <person name="Fitzgerald M."/>
            <person name="Haas B."/>
            <person name="Abouelleil A."/>
            <person name="Allen A.W."/>
            <person name="Alvarado L."/>
            <person name="Arachchi H.M."/>
            <person name="Berlin A.M."/>
            <person name="Chapman S.B."/>
            <person name="Gainer-Dewar J."/>
            <person name="Goldberg J."/>
            <person name="Griggs A."/>
            <person name="Gujja S."/>
            <person name="Hansen M."/>
            <person name="Howarth C."/>
            <person name="Imamovic A."/>
            <person name="Ireland A."/>
            <person name="Larimer J."/>
            <person name="McCowan C."/>
            <person name="Murphy C."/>
            <person name="Pearson M."/>
            <person name="Poon T.W."/>
            <person name="Priest M."/>
            <person name="Roberts A."/>
            <person name="Saif S."/>
            <person name="Shea T."/>
            <person name="Sisk P."/>
            <person name="Sykes S."/>
            <person name="Wortman J."/>
            <person name="Nusbaum C."/>
            <person name="Birren B."/>
        </authorList>
    </citation>
    <scope>NUCLEOTIDE SEQUENCE [LARGE SCALE GENOMIC DNA]</scope>
    <source>
        <strain evidence="6">CM1001059</strain>
    </source>
</reference>
<accession>A0A182TLV0</accession>
<dbReference type="InterPro" id="IPR046349">
    <property type="entry name" value="C1-like_sf"/>
</dbReference>
<evidence type="ECO:0000256" key="1">
    <source>
        <dbReference type="ARBA" id="ARBA00022723"/>
    </source>
</evidence>
<feature type="domain" description="Phorbol-ester/DAG-type" evidence="4">
    <location>
        <begin position="37"/>
        <end position="92"/>
    </location>
</feature>
<dbReference type="Gene3D" id="3.30.60.20">
    <property type="match status" value="1"/>
</dbReference>